<dbReference type="OrthoDB" id="193499at2759"/>
<evidence type="ECO:0000256" key="2">
    <source>
        <dbReference type="ARBA" id="ARBA00023235"/>
    </source>
</evidence>
<sequence length="197" mass="21460">MFRFTCRRLAGQAFMDLKIGNAAPRRVTFELFEKKCPIAAENFLKLCTGENVLPMVSSVDGLEDPSFGDQFLPQLSYRDTHIHRVVRGFCVQGGDIVSAEGTGQLSVFGDTYDAPEEVRQSKFDTRGLLGTAVSAPHLNGSQFFILTADKAPHLDGTCICFGKVAEGMEVIEEIENITPSPTGQPSVRVVVVDCGKL</sequence>
<proteinExistence type="inferred from homology"/>
<accession>S9VKE8</accession>
<dbReference type="InterPro" id="IPR029000">
    <property type="entry name" value="Cyclophilin-like_dom_sf"/>
</dbReference>
<comment type="function">
    <text evidence="3">PPIases accelerate the folding of proteins. It catalyzes the cis-trans isomerization of proline imidic peptide bonds in oligopeptides.</text>
</comment>
<dbReference type="InterPro" id="IPR024936">
    <property type="entry name" value="Cyclophilin-type_PPIase"/>
</dbReference>
<evidence type="ECO:0000256" key="1">
    <source>
        <dbReference type="ARBA" id="ARBA00023110"/>
    </source>
</evidence>
<dbReference type="PRINTS" id="PR00153">
    <property type="entry name" value="CSAPPISMRASE"/>
</dbReference>
<dbReference type="GO" id="GO:0005634">
    <property type="term" value="C:nucleus"/>
    <property type="evidence" value="ECO:0007669"/>
    <property type="project" value="TreeGrafter"/>
</dbReference>
<keyword evidence="1 3" id="KW-0697">Rotamase</keyword>
<dbReference type="FunFam" id="2.40.100.10:FF:000067">
    <property type="entry name" value="Peptidyl-prolyl cis-trans isomerase"/>
    <property type="match status" value="1"/>
</dbReference>
<dbReference type="PANTHER" id="PTHR11071:SF488">
    <property type="entry name" value="PEPTIDYL-PROLYL CIS-TRANS ISOMERASE"/>
    <property type="match status" value="1"/>
</dbReference>
<dbReference type="Gene3D" id="2.40.100.10">
    <property type="entry name" value="Cyclophilin-like"/>
    <property type="match status" value="1"/>
</dbReference>
<name>S9VKE8_9TRYP</name>
<gene>
    <name evidence="5" type="ORF">ADEAN_000023600</name>
</gene>
<evidence type="ECO:0000313" key="5">
    <source>
        <dbReference type="EMBL" id="CAD2212824.1"/>
    </source>
</evidence>
<evidence type="ECO:0000256" key="3">
    <source>
        <dbReference type="RuleBase" id="RU363019"/>
    </source>
</evidence>
<dbReference type="SUPFAM" id="SSF50891">
    <property type="entry name" value="Cyclophilin-like"/>
    <property type="match status" value="1"/>
</dbReference>
<dbReference type="Pfam" id="PF00160">
    <property type="entry name" value="Pro_isomerase"/>
    <property type="match status" value="1"/>
</dbReference>
<keyword evidence="2 3" id="KW-0413">Isomerase</keyword>
<dbReference type="GO" id="GO:0006457">
    <property type="term" value="P:protein folding"/>
    <property type="evidence" value="ECO:0007669"/>
    <property type="project" value="TreeGrafter"/>
</dbReference>
<keyword evidence="6" id="KW-1185">Reference proteome</keyword>
<dbReference type="PROSITE" id="PS50072">
    <property type="entry name" value="CSA_PPIASE_2"/>
    <property type="match status" value="1"/>
</dbReference>
<evidence type="ECO:0000259" key="4">
    <source>
        <dbReference type="PROSITE" id="PS50072"/>
    </source>
</evidence>
<dbReference type="VEuPathDB" id="TriTrypDB:ADEAN_000023600"/>
<evidence type="ECO:0000313" key="6">
    <source>
        <dbReference type="Proteomes" id="UP000515908"/>
    </source>
</evidence>
<feature type="domain" description="PPIase cyclophilin-type" evidence="4">
    <location>
        <begin position="14"/>
        <end position="196"/>
    </location>
</feature>
<dbReference type="GO" id="GO:0097014">
    <property type="term" value="C:ciliary plasm"/>
    <property type="evidence" value="ECO:0007669"/>
    <property type="project" value="TreeGrafter"/>
</dbReference>
<dbReference type="InterPro" id="IPR002130">
    <property type="entry name" value="Cyclophilin-type_PPIase_dom"/>
</dbReference>
<dbReference type="PANTHER" id="PTHR11071">
    <property type="entry name" value="PEPTIDYL-PROLYL CIS-TRANS ISOMERASE"/>
    <property type="match status" value="1"/>
</dbReference>
<comment type="catalytic activity">
    <reaction evidence="3">
        <text>[protein]-peptidylproline (omega=180) = [protein]-peptidylproline (omega=0)</text>
        <dbReference type="Rhea" id="RHEA:16237"/>
        <dbReference type="Rhea" id="RHEA-COMP:10747"/>
        <dbReference type="Rhea" id="RHEA-COMP:10748"/>
        <dbReference type="ChEBI" id="CHEBI:83833"/>
        <dbReference type="ChEBI" id="CHEBI:83834"/>
        <dbReference type="EC" id="5.2.1.8"/>
    </reaction>
</comment>
<dbReference type="PIRSF" id="PIRSF001467">
    <property type="entry name" value="Peptidylpro_ismrse"/>
    <property type="match status" value="1"/>
</dbReference>
<reference evidence="5 6" key="1">
    <citation type="submission" date="2020-08" db="EMBL/GenBank/DDBJ databases">
        <authorList>
            <person name="Newling K."/>
            <person name="Davey J."/>
            <person name="Forrester S."/>
        </authorList>
    </citation>
    <scope>NUCLEOTIDE SEQUENCE [LARGE SCALE GENOMIC DNA]</scope>
    <source>
        <strain evidence="6">Crithidia deanei Carvalho (ATCC PRA-265)</strain>
    </source>
</reference>
<dbReference type="GO" id="GO:0003755">
    <property type="term" value="F:peptidyl-prolyl cis-trans isomerase activity"/>
    <property type="evidence" value="ECO:0007669"/>
    <property type="project" value="UniProtKB-UniRule"/>
</dbReference>
<organism evidence="5 6">
    <name type="scientific">Angomonas deanei</name>
    <dbReference type="NCBI Taxonomy" id="59799"/>
    <lineage>
        <taxon>Eukaryota</taxon>
        <taxon>Discoba</taxon>
        <taxon>Euglenozoa</taxon>
        <taxon>Kinetoplastea</taxon>
        <taxon>Metakinetoplastina</taxon>
        <taxon>Trypanosomatida</taxon>
        <taxon>Trypanosomatidae</taxon>
        <taxon>Strigomonadinae</taxon>
        <taxon>Angomonas</taxon>
    </lineage>
</organism>
<dbReference type="EMBL" id="LR877145">
    <property type="protein sequence ID" value="CAD2212824.1"/>
    <property type="molecule type" value="Genomic_DNA"/>
</dbReference>
<dbReference type="GO" id="GO:0016018">
    <property type="term" value="F:cyclosporin A binding"/>
    <property type="evidence" value="ECO:0007669"/>
    <property type="project" value="TreeGrafter"/>
</dbReference>
<dbReference type="EC" id="5.2.1.8" evidence="3"/>
<dbReference type="Proteomes" id="UP000515908">
    <property type="component" value="Chromosome 01"/>
</dbReference>
<comment type="similarity">
    <text evidence="3">Belongs to the cyclophilin-type PPIase family.</text>
</comment>
<dbReference type="AlphaFoldDB" id="S9VKE8"/>
<protein>
    <recommendedName>
        <fullName evidence="3">Peptidyl-prolyl cis-trans isomerase</fullName>
        <shortName evidence="3">PPIase</shortName>
        <ecNumber evidence="3">5.2.1.8</ecNumber>
    </recommendedName>
</protein>